<feature type="binding site" evidence="4">
    <location>
        <position position="42"/>
    </location>
    <ligand>
        <name>Zn(2+)</name>
        <dbReference type="ChEBI" id="CHEBI:29105"/>
    </ligand>
</feature>
<feature type="binding site" evidence="4">
    <location>
        <position position="163"/>
    </location>
    <ligand>
        <name>substrate</name>
    </ligand>
</feature>
<dbReference type="GO" id="GO:0050270">
    <property type="term" value="F:S-adenosylhomocysteine deaminase activity"/>
    <property type="evidence" value="ECO:0007669"/>
    <property type="project" value="UniProtKB-UniRule"/>
</dbReference>
<dbReference type="InterPro" id="IPR006680">
    <property type="entry name" value="Amidohydro-rel"/>
</dbReference>
<keyword evidence="1 4" id="KW-0479">Metal-binding</keyword>
<evidence type="ECO:0000313" key="6">
    <source>
        <dbReference type="EMBL" id="MBH8595435.1"/>
    </source>
</evidence>
<gene>
    <name evidence="4" type="primary">mtaD</name>
    <name evidence="6" type="ORF">I8U20_08835</name>
</gene>
<feature type="binding site" evidence="4">
    <location>
        <position position="278"/>
    </location>
    <ligand>
        <name>substrate</name>
    </ligand>
</feature>
<dbReference type="HAMAP" id="MF_01281">
    <property type="entry name" value="MTA_SAH_deamin"/>
    <property type="match status" value="1"/>
</dbReference>
<dbReference type="GO" id="GO:0046872">
    <property type="term" value="F:metal ion binding"/>
    <property type="evidence" value="ECO:0007669"/>
    <property type="project" value="UniProtKB-KW"/>
</dbReference>
<dbReference type="Pfam" id="PF01979">
    <property type="entry name" value="Amidohydro_1"/>
    <property type="match status" value="1"/>
</dbReference>
<evidence type="ECO:0000259" key="5">
    <source>
        <dbReference type="Pfam" id="PF01979"/>
    </source>
</evidence>
<dbReference type="Proteomes" id="UP000633619">
    <property type="component" value="Unassembled WGS sequence"/>
</dbReference>
<keyword evidence="2 4" id="KW-0378">Hydrolase</keyword>
<evidence type="ECO:0000313" key="7">
    <source>
        <dbReference type="Proteomes" id="UP000633619"/>
    </source>
</evidence>
<dbReference type="FunFam" id="3.20.20.140:FF:000014">
    <property type="entry name" value="5-methylthioadenosine/S-adenosylhomocysteine deaminase"/>
    <property type="match status" value="1"/>
</dbReference>
<dbReference type="PANTHER" id="PTHR43794:SF11">
    <property type="entry name" value="AMIDOHYDROLASE-RELATED DOMAIN-CONTAINING PROTEIN"/>
    <property type="match status" value="1"/>
</dbReference>
<dbReference type="PANTHER" id="PTHR43794">
    <property type="entry name" value="AMINOHYDROLASE SSNA-RELATED"/>
    <property type="match status" value="1"/>
</dbReference>
<keyword evidence="3 4" id="KW-0862">Zinc</keyword>
<evidence type="ECO:0000256" key="1">
    <source>
        <dbReference type="ARBA" id="ARBA00022723"/>
    </source>
</evidence>
<dbReference type="InterPro" id="IPR050287">
    <property type="entry name" value="MTA/SAH_deaminase"/>
</dbReference>
<comment type="similarity">
    <text evidence="4">Belongs to the metallo-dependent hydrolases superfamily. MTA/SAH deaminase family.</text>
</comment>
<feature type="binding site" evidence="4">
    <location>
        <position position="123"/>
    </location>
    <ligand>
        <name>substrate</name>
    </ligand>
</feature>
<comment type="function">
    <text evidence="4">Catalyzes the deamination of 5-methylthioadenosine and S-adenosyl-L-homocysteine into 5-methylthioinosine and S-inosyl-L-homocysteine, respectively. Is also able to deaminate adenosine.</text>
</comment>
<dbReference type="SUPFAM" id="SSF51338">
    <property type="entry name" value="Composite domain of metallo-dependent hydrolases"/>
    <property type="match status" value="1"/>
</dbReference>
<dbReference type="SUPFAM" id="SSF51556">
    <property type="entry name" value="Metallo-dependent hydrolases"/>
    <property type="match status" value="1"/>
</dbReference>
<reference evidence="6 7" key="1">
    <citation type="submission" date="2020-12" db="EMBL/GenBank/DDBJ databases">
        <title>WGS of Thermoactinomyces spp.</title>
        <authorList>
            <person name="Cheng K."/>
        </authorList>
    </citation>
    <scope>NUCLEOTIDE SEQUENCE [LARGE SCALE GENOMIC DNA]</scope>
    <source>
        <strain evidence="7">CICC 10671\DSM 43846</strain>
    </source>
</reference>
<keyword evidence="7" id="KW-1185">Reference proteome</keyword>
<name>A0A8I1AE47_THEIN</name>
<evidence type="ECO:0000256" key="2">
    <source>
        <dbReference type="ARBA" id="ARBA00022801"/>
    </source>
</evidence>
<comment type="caution">
    <text evidence="6">The sequence shown here is derived from an EMBL/GenBank/DDBJ whole genome shotgun (WGS) entry which is preliminary data.</text>
</comment>
<feature type="binding site" evidence="4">
    <location>
        <position position="190"/>
    </location>
    <ligand>
        <name>Zn(2+)</name>
        <dbReference type="ChEBI" id="CHEBI:29105"/>
    </ligand>
</feature>
<accession>A0A8I1AE47</accession>
<comment type="catalytic activity">
    <reaction evidence="4">
        <text>S-methyl-5'-thioadenosine + H2O + H(+) = S-methyl-5'-thioinosine + NH4(+)</text>
        <dbReference type="Rhea" id="RHEA:25025"/>
        <dbReference type="ChEBI" id="CHEBI:15377"/>
        <dbReference type="ChEBI" id="CHEBI:15378"/>
        <dbReference type="ChEBI" id="CHEBI:17509"/>
        <dbReference type="ChEBI" id="CHEBI:28938"/>
        <dbReference type="ChEBI" id="CHEBI:48595"/>
        <dbReference type="EC" id="3.5.4.31"/>
    </reaction>
</comment>
<feature type="binding site" evidence="4">
    <location>
        <position position="44"/>
    </location>
    <ligand>
        <name>Zn(2+)</name>
        <dbReference type="ChEBI" id="CHEBI:29105"/>
    </ligand>
</feature>
<organism evidence="6 7">
    <name type="scientific">Thermoactinomyces intermedius</name>
    <dbReference type="NCBI Taxonomy" id="2024"/>
    <lineage>
        <taxon>Bacteria</taxon>
        <taxon>Bacillati</taxon>
        <taxon>Bacillota</taxon>
        <taxon>Bacilli</taxon>
        <taxon>Bacillales</taxon>
        <taxon>Thermoactinomycetaceae</taxon>
        <taxon>Thermoactinomyces</taxon>
    </lineage>
</organism>
<comment type="catalytic activity">
    <reaction evidence="4">
        <text>S-adenosyl-L-homocysteine + H2O + H(+) = S-inosyl-L-homocysteine + NH4(+)</text>
        <dbReference type="Rhea" id="RHEA:20716"/>
        <dbReference type="ChEBI" id="CHEBI:15377"/>
        <dbReference type="ChEBI" id="CHEBI:15378"/>
        <dbReference type="ChEBI" id="CHEBI:28938"/>
        <dbReference type="ChEBI" id="CHEBI:57856"/>
        <dbReference type="ChEBI" id="CHEBI:57985"/>
        <dbReference type="EC" id="3.5.4.28"/>
    </reaction>
</comment>
<feature type="domain" description="Amidohydrolase-related" evidence="5">
    <location>
        <begin position="34"/>
        <end position="382"/>
    </location>
</feature>
<sequence length="408" mass="45036">MGVDGTDITYIGPVPGEDELASYDEVIDCRGRAIMPGLVNTHGHAAMTLLRGYADDLPLQTWLEEKMWPLEARFTAKQVSAGTALAVAEMIKSGTTCFVDMYDHMDEVAKITMESGMRARLCRGSIGLCSEEEQKQKLNEAVQFAKDWNGQADGRITTMLAPHAPYTCSPDYIRQFVEKAAELSLPLHTHMSETAKEVEQNVRDYGVRPVEHLRRLGFFDQPALVAHAVHVTDEEIDILASYDVKVAHNPESNLKLGSGIAPIPKMLEKGIRPGLATDGAASNNNLDLFEEMHIAAMIHKGAHENSVLVPAMTALKMATLYGAECAFLEKETGSLEVGKKADFVVLDLSGPHMQPLHDVVSHIVYSANRNDVLDVYIDGKPVMRNRELLTLDEEKIKFEANRAIQEIL</sequence>
<dbReference type="InterPro" id="IPR011059">
    <property type="entry name" value="Metal-dep_hydrolase_composite"/>
</dbReference>
<dbReference type="EC" id="3.5.4.31" evidence="4"/>
<dbReference type="GO" id="GO:0090614">
    <property type="term" value="F:5'-methylthioadenosine deaminase activity"/>
    <property type="evidence" value="ECO:0007669"/>
    <property type="project" value="UniProtKB-UniRule"/>
</dbReference>
<comment type="caution">
    <text evidence="4">Lacks conserved residue(s) required for the propagation of feature annotation.</text>
</comment>
<feature type="binding site" evidence="4">
    <location>
        <position position="193"/>
    </location>
    <ligand>
        <name>substrate</name>
    </ligand>
</feature>
<feature type="binding site" evidence="4">
    <location>
        <position position="71"/>
    </location>
    <ligand>
        <name>substrate</name>
    </ligand>
</feature>
<dbReference type="AlphaFoldDB" id="A0A8I1AE47"/>
<dbReference type="Gene3D" id="3.20.20.140">
    <property type="entry name" value="Metal-dependent hydrolases"/>
    <property type="match status" value="1"/>
</dbReference>
<dbReference type="CDD" id="cd01298">
    <property type="entry name" value="ATZ_TRZ_like"/>
    <property type="match status" value="1"/>
</dbReference>
<protein>
    <recommendedName>
        <fullName evidence="4">5-methylthioadenosine/S-adenosylhomocysteine deaminase</fullName>
        <shortName evidence="4">MTA/SAH deaminase</shortName>
        <ecNumber evidence="4">3.5.4.28</ecNumber>
        <ecNumber evidence="4">3.5.4.31</ecNumber>
    </recommendedName>
</protein>
<feature type="binding site" evidence="4">
    <location>
        <position position="278"/>
    </location>
    <ligand>
        <name>Zn(2+)</name>
        <dbReference type="ChEBI" id="CHEBI:29105"/>
    </ligand>
</feature>
<evidence type="ECO:0000256" key="4">
    <source>
        <dbReference type="HAMAP-Rule" id="MF_01281"/>
    </source>
</evidence>
<dbReference type="EMBL" id="JAECVW010000004">
    <property type="protein sequence ID" value="MBH8595435.1"/>
    <property type="molecule type" value="Genomic_DNA"/>
</dbReference>
<comment type="cofactor">
    <cofactor evidence="4">
        <name>Zn(2+)</name>
        <dbReference type="ChEBI" id="CHEBI:29105"/>
    </cofactor>
    <text evidence="4">Binds 1 zinc ion per subunit.</text>
</comment>
<dbReference type="InterPro" id="IPR032466">
    <property type="entry name" value="Metal_Hydrolase"/>
</dbReference>
<dbReference type="InterPro" id="IPR023512">
    <property type="entry name" value="Deaminase_MtaD/DadD"/>
</dbReference>
<evidence type="ECO:0000256" key="3">
    <source>
        <dbReference type="ARBA" id="ARBA00022833"/>
    </source>
</evidence>
<dbReference type="EC" id="3.5.4.28" evidence="4"/>
<dbReference type="Gene3D" id="2.30.40.10">
    <property type="entry name" value="Urease, subunit C, domain 1"/>
    <property type="match status" value="1"/>
</dbReference>
<proteinExistence type="inferred from homology"/>